<evidence type="ECO:0000256" key="6">
    <source>
        <dbReference type="ARBA" id="ARBA00022902"/>
    </source>
</evidence>
<evidence type="ECO:0000313" key="12">
    <source>
        <dbReference type="EMBL" id="NXD66887.1"/>
    </source>
</evidence>
<comment type="subcellular location">
    <subcellularLocation>
        <location evidence="10">Cytoplasm</location>
    </subcellularLocation>
    <subcellularLocation>
        <location evidence="10">Cell projection</location>
        <location evidence="10">Lamellipodium</location>
    </subcellularLocation>
</comment>
<feature type="repeat" description="RPEL" evidence="9">
    <location>
        <begin position="615"/>
        <end position="640"/>
    </location>
</feature>
<dbReference type="GO" id="GO:0001843">
    <property type="term" value="P:neural tube closure"/>
    <property type="evidence" value="ECO:0007669"/>
    <property type="project" value="UniProtKB-UniRule"/>
</dbReference>
<keyword evidence="13" id="KW-1185">Reference proteome</keyword>
<dbReference type="SMART" id="SM00707">
    <property type="entry name" value="RPEL"/>
    <property type="match status" value="2"/>
</dbReference>
<evidence type="ECO:0000256" key="4">
    <source>
        <dbReference type="ARBA" id="ARBA00022490"/>
    </source>
</evidence>
<gene>
    <name evidence="12" type="primary">Phactr4</name>
    <name evidence="12" type="ORF">EOLROS_R01477</name>
</gene>
<evidence type="ECO:0000256" key="1">
    <source>
        <dbReference type="ARBA" id="ARBA00009795"/>
    </source>
</evidence>
<keyword evidence="4 10" id="KW-0963">Cytoplasm</keyword>
<keyword evidence="3 10" id="KW-0217">Developmental protein</keyword>
<dbReference type="GO" id="GO:0072542">
    <property type="term" value="F:protein phosphatase activator activity"/>
    <property type="evidence" value="ECO:0007669"/>
    <property type="project" value="UniProtKB-UniRule"/>
</dbReference>
<comment type="similarity">
    <text evidence="1 10">Belongs to the phosphatase and actin regulator family.</text>
</comment>
<dbReference type="InterPro" id="IPR004018">
    <property type="entry name" value="RPEL_repeat"/>
</dbReference>
<feature type="region of interest" description="Disordered" evidence="11">
    <location>
        <begin position="430"/>
        <end position="558"/>
    </location>
</feature>
<dbReference type="GO" id="GO:0030036">
    <property type="term" value="P:actin cytoskeleton organization"/>
    <property type="evidence" value="ECO:0007669"/>
    <property type="project" value="UniProtKB-UniRule"/>
</dbReference>
<proteinExistence type="inferred from homology"/>
<dbReference type="GO" id="GO:0008157">
    <property type="term" value="F:protein phosphatase 1 binding"/>
    <property type="evidence" value="ECO:0007669"/>
    <property type="project" value="UniProtKB-UniRule"/>
</dbReference>
<feature type="region of interest" description="Disordered" evidence="11">
    <location>
        <begin position="94"/>
        <end position="379"/>
    </location>
</feature>
<feature type="compositionally biased region" description="Basic and acidic residues" evidence="11">
    <location>
        <begin position="370"/>
        <end position="379"/>
    </location>
</feature>
<sequence>AAEEVDHTPTDAGMGVDVLESGDTTPPTKRKSKFSGFGKIFKPWKWRKKKSSDKFKETSEGRVIGAGQLSCYLLHLLLSECFLFASLPSHPLADGEEPDKLNPPALKNGHTVPIGGPGLCNQEEEATKSSSLRKPVPAEEPKKRQGSFSSHSGPELEPPQEPYVPRQPLLPPKRPPSTSQEANEAQAKDPVPAPSTTAPAAAKTVNSTAAPSPAPRTLPPALASANTTAPTSTTSTAPAKQPPVPPPKPVNRNSNSVIAELSQAINSGTSLSKPSPPLPPKRGLLPTTTMPEAAIASKPLNDRTVTTNRPALTPMHVTSAYPPPSPSPPLPTHIPPEPPRMPLPASTPVLDPPRSLDLPKETPPPPPPPEEFRSLEAAKRMAEQGFGDPHVLPRLSQIPLHIRIQQALASPLPVTPPAEGSHRAHSLLFENDGFGEDNGTLGRTRSLPVTIEMLKVPDDEEEEEDDQEEEQNLGPRVYIGEVPSVTVIPKLVPQVLPEEQEGDEGMSDSDSEGPILYKDDEDEEEDESHNSTLANKVKRKDTLAIKLGNTTTAQEEKIVFPRKSKEEWNEIRHQIGTTLIRRLSQRPTAEELEQRNILQPKNEADRQAEKREIKRRLTRKLSQRPTVAELQARKILRFNEYVEVTDAQDYDRRADKPWTKLTPADKAAIRKELNEFKSCEMEVHEDSKQFTR</sequence>
<keyword evidence="7 10" id="KW-0009">Actin-binding</keyword>
<dbReference type="Proteomes" id="UP000637704">
    <property type="component" value="Unassembled WGS sequence"/>
</dbReference>
<feature type="compositionally biased region" description="Basic and acidic residues" evidence="11">
    <location>
        <begin position="602"/>
        <end position="612"/>
    </location>
</feature>
<dbReference type="PANTHER" id="PTHR12751">
    <property type="entry name" value="PHOSPHATASE AND ACTIN REGULATOR PHACTR"/>
    <property type="match status" value="1"/>
</dbReference>
<organism evidence="12 13">
    <name type="scientific">Eolophus roseicapilla</name>
    <name type="common">Galah cockatoo</name>
    <name type="synonym">Cacatua roseicapilla</name>
    <dbReference type="NCBI Taxonomy" id="176039"/>
    <lineage>
        <taxon>Eukaryota</taxon>
        <taxon>Metazoa</taxon>
        <taxon>Chordata</taxon>
        <taxon>Craniata</taxon>
        <taxon>Vertebrata</taxon>
        <taxon>Euteleostomi</taxon>
        <taxon>Archelosauria</taxon>
        <taxon>Archosauria</taxon>
        <taxon>Dinosauria</taxon>
        <taxon>Saurischia</taxon>
        <taxon>Theropoda</taxon>
        <taxon>Coelurosauria</taxon>
        <taxon>Aves</taxon>
        <taxon>Neognathae</taxon>
        <taxon>Neoaves</taxon>
        <taxon>Telluraves</taxon>
        <taxon>Australaves</taxon>
        <taxon>Psittaciformes</taxon>
        <taxon>Cacatuidae</taxon>
        <taxon>Eolophus</taxon>
    </lineage>
</organism>
<dbReference type="Gene3D" id="6.10.140.1750">
    <property type="match status" value="1"/>
</dbReference>
<dbReference type="GO" id="GO:0030027">
    <property type="term" value="C:lamellipodium"/>
    <property type="evidence" value="ECO:0007669"/>
    <property type="project" value="UniProtKB-SubCell"/>
</dbReference>
<dbReference type="GO" id="GO:2001045">
    <property type="term" value="P:negative regulation of integrin-mediated signaling pathway"/>
    <property type="evidence" value="ECO:0007669"/>
    <property type="project" value="UniProtKB-UniRule"/>
</dbReference>
<comment type="subunit">
    <text evidence="2 10">Binds PPP1CA and actin.</text>
</comment>
<evidence type="ECO:0000256" key="5">
    <source>
        <dbReference type="ARBA" id="ARBA00022737"/>
    </source>
</evidence>
<dbReference type="GO" id="GO:0061386">
    <property type="term" value="P:closure of optic fissure"/>
    <property type="evidence" value="ECO:0007669"/>
    <property type="project" value="UniProtKB-UniRule"/>
</dbReference>
<feature type="compositionally biased region" description="Acidic residues" evidence="11">
    <location>
        <begin position="458"/>
        <end position="471"/>
    </location>
</feature>
<feature type="non-terminal residue" evidence="12">
    <location>
        <position position="692"/>
    </location>
</feature>
<evidence type="ECO:0000256" key="3">
    <source>
        <dbReference type="ARBA" id="ARBA00022473"/>
    </source>
</evidence>
<accession>A0A851XJ33</accession>
<comment type="caution">
    <text evidence="12">The sequence shown here is derived from an EMBL/GenBank/DDBJ whole genome shotgun (WGS) entry which is preliminary data.</text>
</comment>
<evidence type="ECO:0000256" key="11">
    <source>
        <dbReference type="SAM" id="MobiDB-lite"/>
    </source>
</evidence>
<comment type="function">
    <text evidence="10">Regulator of protein phosphatase 1 (PP1) required for neural tube and optic fissure closure, and enteric neural crest cell (ENCCs) migration during development. Acts as an activator of PP1. During neural tube closure, localizes to the ventral neural tube and activates PP1, leading to down-regulate cell proliferation within cranial neural tissue and the neural retina. Also acts as a regulator of migration of enteric neural crest cells (ENCCs) by activating PP1, leading to repression of the integrin signaling through the rho/rock pathway.</text>
</comment>
<feature type="non-terminal residue" evidence="12">
    <location>
        <position position="1"/>
    </location>
</feature>
<protein>
    <recommendedName>
        <fullName evidence="10">Phosphatase and actin regulator 4</fullName>
    </recommendedName>
</protein>
<dbReference type="Pfam" id="PF02755">
    <property type="entry name" value="RPEL"/>
    <property type="match status" value="2"/>
</dbReference>
<dbReference type="GO" id="GO:0007266">
    <property type="term" value="P:Rho protein signal transduction"/>
    <property type="evidence" value="ECO:0007669"/>
    <property type="project" value="UniProtKB-UniRule"/>
</dbReference>
<feature type="compositionally biased region" description="Low complexity" evidence="11">
    <location>
        <begin position="194"/>
        <end position="204"/>
    </location>
</feature>
<dbReference type="GO" id="GO:0001755">
    <property type="term" value="P:neural crest cell migration"/>
    <property type="evidence" value="ECO:0007669"/>
    <property type="project" value="UniProtKB-UniRule"/>
</dbReference>
<keyword evidence="5" id="KW-0677">Repeat</keyword>
<feature type="region of interest" description="Disordered" evidence="11">
    <location>
        <begin position="1"/>
        <end position="35"/>
    </location>
</feature>
<feature type="compositionally biased region" description="Pro residues" evidence="11">
    <location>
        <begin position="240"/>
        <end position="249"/>
    </location>
</feature>
<dbReference type="EMBL" id="WBNI01000316">
    <property type="protein sequence ID" value="NXD66887.1"/>
    <property type="molecule type" value="Genomic_DNA"/>
</dbReference>
<dbReference type="GO" id="GO:0048484">
    <property type="term" value="P:enteric nervous system development"/>
    <property type="evidence" value="ECO:0007669"/>
    <property type="project" value="UniProtKB-UniRule"/>
</dbReference>
<evidence type="ECO:0000256" key="8">
    <source>
        <dbReference type="ARBA" id="ARBA00023273"/>
    </source>
</evidence>
<dbReference type="GO" id="GO:0005737">
    <property type="term" value="C:cytoplasm"/>
    <property type="evidence" value="ECO:0007669"/>
    <property type="project" value="UniProtKB-SubCell"/>
</dbReference>
<evidence type="ECO:0000256" key="2">
    <source>
        <dbReference type="ARBA" id="ARBA00011844"/>
    </source>
</evidence>
<dbReference type="AlphaFoldDB" id="A0A851XJ33"/>
<name>A0A851XJ33_EOLRO</name>
<feature type="compositionally biased region" description="Low complexity" evidence="11">
    <location>
        <begin position="219"/>
        <end position="239"/>
    </location>
</feature>
<evidence type="ECO:0000256" key="9">
    <source>
        <dbReference type="PROSITE-ProRule" id="PRU00401"/>
    </source>
</evidence>
<dbReference type="PANTHER" id="PTHR12751:SF4">
    <property type="entry name" value="PHOSPHATASE AND ACTIN REGULATOR 4"/>
    <property type="match status" value="1"/>
</dbReference>
<evidence type="ECO:0000313" key="13">
    <source>
        <dbReference type="Proteomes" id="UP000637704"/>
    </source>
</evidence>
<dbReference type="GO" id="GO:0003779">
    <property type="term" value="F:actin binding"/>
    <property type="evidence" value="ECO:0007669"/>
    <property type="project" value="UniProtKB-UniRule"/>
</dbReference>
<feature type="compositionally biased region" description="Acidic residues" evidence="11">
    <location>
        <begin position="498"/>
        <end position="511"/>
    </location>
</feature>
<dbReference type="Gene3D" id="6.10.140.2130">
    <property type="match status" value="1"/>
</dbReference>
<keyword evidence="6 10" id="KW-0524">Neurogenesis</keyword>
<reference evidence="12" key="1">
    <citation type="submission" date="2019-09" db="EMBL/GenBank/DDBJ databases">
        <title>Bird 10,000 Genomes (B10K) Project - Family phase.</title>
        <authorList>
            <person name="Zhang G."/>
        </authorList>
    </citation>
    <scope>NUCLEOTIDE SEQUENCE</scope>
    <source>
        <strain evidence="12">B10K-DU-025-06</strain>
        <tissue evidence="12">Mixed tissue sample</tissue>
    </source>
</reference>
<dbReference type="GO" id="GO:0051726">
    <property type="term" value="P:regulation of cell cycle"/>
    <property type="evidence" value="ECO:0007669"/>
    <property type="project" value="UniProtKB-UniRule"/>
</dbReference>
<feature type="region of interest" description="Disordered" evidence="11">
    <location>
        <begin position="586"/>
        <end position="617"/>
    </location>
</feature>
<feature type="compositionally biased region" description="Pro residues" evidence="11">
    <location>
        <begin position="321"/>
        <end position="342"/>
    </location>
</feature>
<evidence type="ECO:0000256" key="7">
    <source>
        <dbReference type="ARBA" id="ARBA00023203"/>
    </source>
</evidence>
<keyword evidence="8 10" id="KW-0966">Cell projection</keyword>
<dbReference type="PROSITE" id="PS51073">
    <property type="entry name" value="RPEL"/>
    <property type="match status" value="2"/>
</dbReference>
<feature type="repeat" description="RPEL" evidence="9">
    <location>
        <begin position="577"/>
        <end position="602"/>
    </location>
</feature>
<evidence type="ECO:0000256" key="10">
    <source>
        <dbReference type="RuleBase" id="RU367131"/>
    </source>
</evidence>